<dbReference type="Pfam" id="PF16214">
    <property type="entry name" value="AC_N"/>
    <property type="match status" value="1"/>
</dbReference>
<feature type="domain" description="Adenylate cyclase N-terminal" evidence="4">
    <location>
        <begin position="4"/>
        <end position="109"/>
    </location>
</feature>
<dbReference type="GO" id="GO:0007189">
    <property type="term" value="P:adenylate cyclase-activating G protein-coupled receptor signaling pathway"/>
    <property type="evidence" value="ECO:0007669"/>
    <property type="project" value="TreeGrafter"/>
</dbReference>
<dbReference type="Proteomes" id="UP001497623">
    <property type="component" value="Unassembled WGS sequence"/>
</dbReference>
<feature type="non-terminal residue" evidence="5">
    <location>
        <position position="109"/>
    </location>
</feature>
<sequence length="109" mass="12282">IWQLVFCRSGQENTMWYLLFTVFVTYAMLPLPLRWGLAGGVVSTLVHLAATTATNQVWCMGVTVALVANASLYVAVNAGGLYTKYLTDRTQRKAFLETRRAMEMRTRTQ</sequence>
<dbReference type="InterPro" id="IPR032628">
    <property type="entry name" value="AC_N"/>
</dbReference>
<proteinExistence type="predicted"/>
<evidence type="ECO:0000313" key="6">
    <source>
        <dbReference type="Proteomes" id="UP001497623"/>
    </source>
</evidence>
<evidence type="ECO:0000259" key="4">
    <source>
        <dbReference type="Pfam" id="PF16214"/>
    </source>
</evidence>
<evidence type="ECO:0000256" key="1">
    <source>
        <dbReference type="ARBA" id="ARBA00022741"/>
    </source>
</evidence>
<evidence type="ECO:0000256" key="3">
    <source>
        <dbReference type="SAM" id="Phobius"/>
    </source>
</evidence>
<gene>
    <name evidence="5" type="ORF">MNOR_LOCUS31302</name>
</gene>
<protein>
    <recommendedName>
        <fullName evidence="4">Adenylate cyclase N-terminal domain-containing protein</fullName>
    </recommendedName>
</protein>
<keyword evidence="3" id="KW-0812">Transmembrane</keyword>
<evidence type="ECO:0000313" key="5">
    <source>
        <dbReference type="EMBL" id="CAL4154287.1"/>
    </source>
</evidence>
<keyword evidence="2" id="KW-0456">Lyase</keyword>
<accession>A0AAV2S1T5</accession>
<keyword evidence="6" id="KW-1185">Reference proteome</keyword>
<dbReference type="AlphaFoldDB" id="A0AAV2S1T5"/>
<feature type="non-terminal residue" evidence="5">
    <location>
        <position position="1"/>
    </location>
</feature>
<keyword evidence="1" id="KW-0547">Nucleotide-binding</keyword>
<dbReference type="PANTHER" id="PTHR45627:SF1">
    <property type="entry name" value="ADENYLATE CYCLASE TYPE 8"/>
    <property type="match status" value="1"/>
</dbReference>
<dbReference type="EMBL" id="CAXKWB010040083">
    <property type="protein sequence ID" value="CAL4154287.1"/>
    <property type="molecule type" value="Genomic_DNA"/>
</dbReference>
<reference evidence="5 6" key="1">
    <citation type="submission" date="2024-05" db="EMBL/GenBank/DDBJ databases">
        <authorList>
            <person name="Wallberg A."/>
        </authorList>
    </citation>
    <scope>NUCLEOTIDE SEQUENCE [LARGE SCALE GENOMIC DNA]</scope>
</reference>
<organism evidence="5 6">
    <name type="scientific">Meganyctiphanes norvegica</name>
    <name type="common">Northern krill</name>
    <name type="synonym">Thysanopoda norvegica</name>
    <dbReference type="NCBI Taxonomy" id="48144"/>
    <lineage>
        <taxon>Eukaryota</taxon>
        <taxon>Metazoa</taxon>
        <taxon>Ecdysozoa</taxon>
        <taxon>Arthropoda</taxon>
        <taxon>Crustacea</taxon>
        <taxon>Multicrustacea</taxon>
        <taxon>Malacostraca</taxon>
        <taxon>Eumalacostraca</taxon>
        <taxon>Eucarida</taxon>
        <taxon>Euphausiacea</taxon>
        <taxon>Euphausiidae</taxon>
        <taxon>Meganyctiphanes</taxon>
    </lineage>
</organism>
<keyword evidence="3" id="KW-0472">Membrane</keyword>
<keyword evidence="3" id="KW-1133">Transmembrane helix</keyword>
<name>A0AAV2S1T5_MEGNR</name>
<dbReference type="GO" id="GO:0005886">
    <property type="term" value="C:plasma membrane"/>
    <property type="evidence" value="ECO:0007669"/>
    <property type="project" value="TreeGrafter"/>
</dbReference>
<dbReference type="GO" id="GO:0004016">
    <property type="term" value="F:adenylate cyclase activity"/>
    <property type="evidence" value="ECO:0007669"/>
    <property type="project" value="TreeGrafter"/>
</dbReference>
<feature type="transmembrane region" description="Helical" evidence="3">
    <location>
        <begin position="55"/>
        <end position="76"/>
    </location>
</feature>
<dbReference type="GO" id="GO:0000166">
    <property type="term" value="F:nucleotide binding"/>
    <property type="evidence" value="ECO:0007669"/>
    <property type="project" value="UniProtKB-KW"/>
</dbReference>
<evidence type="ECO:0000256" key="2">
    <source>
        <dbReference type="ARBA" id="ARBA00023239"/>
    </source>
</evidence>
<feature type="transmembrane region" description="Helical" evidence="3">
    <location>
        <begin position="16"/>
        <end position="35"/>
    </location>
</feature>
<comment type="caution">
    <text evidence="5">The sequence shown here is derived from an EMBL/GenBank/DDBJ whole genome shotgun (WGS) entry which is preliminary data.</text>
</comment>
<dbReference type="PANTHER" id="PTHR45627">
    <property type="entry name" value="ADENYLATE CYCLASE TYPE 1"/>
    <property type="match status" value="1"/>
</dbReference>
<dbReference type="GO" id="GO:0006171">
    <property type="term" value="P:cAMP biosynthetic process"/>
    <property type="evidence" value="ECO:0007669"/>
    <property type="project" value="TreeGrafter"/>
</dbReference>